<name>L1ME84_9CORY</name>
<gene>
    <name evidence="1" type="ORF">HMPREF9997_01803</name>
</gene>
<sequence length="58" mass="6622">MLLRRFLKNGKCACSISDFYESFSPLRSNDADFANLYINNSEIEDTASIVKRLEDNDA</sequence>
<dbReference type="Proteomes" id="UP000010445">
    <property type="component" value="Unassembled WGS sequence"/>
</dbReference>
<reference evidence="1 2" key="1">
    <citation type="submission" date="2012-05" db="EMBL/GenBank/DDBJ databases">
        <authorList>
            <person name="Weinstock G."/>
            <person name="Sodergren E."/>
            <person name="Lobos E.A."/>
            <person name="Fulton L."/>
            <person name="Fulton R."/>
            <person name="Courtney L."/>
            <person name="Fronick C."/>
            <person name="O'Laughlin M."/>
            <person name="Godfrey J."/>
            <person name="Wilson R.M."/>
            <person name="Miner T."/>
            <person name="Farmer C."/>
            <person name="Delehaunty K."/>
            <person name="Cordes M."/>
            <person name="Minx P."/>
            <person name="Tomlinson C."/>
            <person name="Chen J."/>
            <person name="Wollam A."/>
            <person name="Pepin K.H."/>
            <person name="Bhonagiri V."/>
            <person name="Zhang X."/>
            <person name="Suruliraj S."/>
            <person name="Warren W."/>
            <person name="Mitreva M."/>
            <person name="Mardis E.R."/>
            <person name="Wilson R.K."/>
        </authorList>
    </citation>
    <scope>NUCLEOTIDE SEQUENCE [LARGE SCALE GENOMIC DNA]</scope>
    <source>
        <strain evidence="1 2">F0235</strain>
    </source>
</reference>
<proteinExistence type="predicted"/>
<protein>
    <submittedName>
        <fullName evidence="1">Uncharacterized protein</fullName>
    </submittedName>
</protein>
<accession>L1ME84</accession>
<organism evidence="1 2">
    <name type="scientific">Corynebacterium durum F0235</name>
    <dbReference type="NCBI Taxonomy" id="1035195"/>
    <lineage>
        <taxon>Bacteria</taxon>
        <taxon>Bacillati</taxon>
        <taxon>Actinomycetota</taxon>
        <taxon>Actinomycetes</taxon>
        <taxon>Mycobacteriales</taxon>
        <taxon>Corynebacteriaceae</taxon>
        <taxon>Corynebacterium</taxon>
    </lineage>
</organism>
<keyword evidence="2" id="KW-1185">Reference proteome</keyword>
<evidence type="ECO:0000313" key="2">
    <source>
        <dbReference type="Proteomes" id="UP000010445"/>
    </source>
</evidence>
<dbReference type="HOGENOM" id="CLU_2971717_0_0_11"/>
<dbReference type="AlphaFoldDB" id="L1ME84"/>
<dbReference type="EMBL" id="AMEM01000023">
    <property type="protein sequence ID" value="EKX89557.1"/>
    <property type="molecule type" value="Genomic_DNA"/>
</dbReference>
<evidence type="ECO:0000313" key="1">
    <source>
        <dbReference type="EMBL" id="EKX89557.1"/>
    </source>
</evidence>
<comment type="caution">
    <text evidence="1">The sequence shown here is derived from an EMBL/GenBank/DDBJ whole genome shotgun (WGS) entry which is preliminary data.</text>
</comment>